<name>D3W8M6_9BACT</name>
<dbReference type="EMBL" id="GQ869386">
    <property type="protein sequence ID" value="ACX33975.1"/>
    <property type="molecule type" value="Genomic_DNA"/>
</dbReference>
<proteinExistence type="predicted"/>
<organism evidence="1">
    <name type="scientific">uncultured bacterium RM44</name>
    <dbReference type="NCBI Taxonomy" id="672208"/>
    <lineage>
        <taxon>Bacteria</taxon>
        <taxon>environmental samples</taxon>
    </lineage>
</organism>
<reference evidence="1" key="1">
    <citation type="journal article" date="2010" name="Appl. Environ. Microbiol.">
        <title>Expanding small-molecule functional metagenomics through parallel screening of broad-host-range cosmid environmental DNA libraries in diverse proteobacteria.</title>
        <authorList>
            <person name="Craig J.W."/>
            <person name="Chang F.Y."/>
            <person name="Kim J.H."/>
            <person name="Obiajulu S.C."/>
            <person name="Brady S.F."/>
        </authorList>
    </citation>
    <scope>NUCLEOTIDE SEQUENCE</scope>
</reference>
<dbReference type="AlphaFoldDB" id="D3W8M6"/>
<dbReference type="InterPro" id="IPR016181">
    <property type="entry name" value="Acyl_CoA_acyltransferase"/>
</dbReference>
<protein>
    <submittedName>
        <fullName evidence="1">N-(4-amino-2-hydroxybutyl) tetradecanamide synthase</fullName>
    </submittedName>
</protein>
<accession>D3W8M6</accession>
<sequence length="220" mass="24177">MPILESVGFMKTLWESGGAQVALMESREETSHMVGILEGIAAELSWRPGTQLRDYQDRAAHLAVLVGSEIVGGLQIVTSPSADCLPYRLVWPEVCVPDGAAIADITILALRKEYRARFNLFWPLCVELWRHCVAEGATEMRLEATPDTLRLYRRIGWPLEVIGDLRLHWNEPCFLCRMGIVDVAGAMVVRALQSATYQAVLAGMSRPVASASPVATNSGL</sequence>
<dbReference type="Gene3D" id="3.40.630.30">
    <property type="match status" value="1"/>
</dbReference>
<dbReference type="SUPFAM" id="SSF55729">
    <property type="entry name" value="Acyl-CoA N-acyltransferases (Nat)"/>
    <property type="match status" value="1"/>
</dbReference>
<evidence type="ECO:0000313" key="1">
    <source>
        <dbReference type="EMBL" id="ACX33975.1"/>
    </source>
</evidence>